<proteinExistence type="predicted"/>
<dbReference type="Proteomes" id="UP000688137">
    <property type="component" value="Unassembled WGS sequence"/>
</dbReference>
<feature type="compositionally biased region" description="Basic and acidic residues" evidence="1">
    <location>
        <begin position="42"/>
        <end position="59"/>
    </location>
</feature>
<accession>A0A8S1MDB2</accession>
<evidence type="ECO:0000256" key="1">
    <source>
        <dbReference type="SAM" id="MobiDB-lite"/>
    </source>
</evidence>
<dbReference type="EMBL" id="CAJJDM010000057">
    <property type="protein sequence ID" value="CAD8076261.1"/>
    <property type="molecule type" value="Genomic_DNA"/>
</dbReference>
<evidence type="ECO:0000313" key="2">
    <source>
        <dbReference type="EMBL" id="CAD8076261.1"/>
    </source>
</evidence>
<protein>
    <submittedName>
        <fullName evidence="2">Uncharacterized protein</fullName>
    </submittedName>
</protein>
<gene>
    <name evidence="2" type="ORF">PPRIM_AZ9-3.1.T0560017</name>
</gene>
<name>A0A8S1MDB2_PARPR</name>
<dbReference type="AlphaFoldDB" id="A0A8S1MDB2"/>
<comment type="caution">
    <text evidence="2">The sequence shown here is derived from an EMBL/GenBank/DDBJ whole genome shotgun (WGS) entry which is preliminary data.</text>
</comment>
<sequence>MGSCSSKKQKRIILDKSHQQTTSNSVTPIKPKNLTLNLQKIQYDDLEGKEKKEPKDDQKPSPPPKLYFDGNQLNAQKESIFGRPKVQSIRLNQQNQYNQKEEIIFGRKVRYSHSHLQK</sequence>
<evidence type="ECO:0000313" key="3">
    <source>
        <dbReference type="Proteomes" id="UP000688137"/>
    </source>
</evidence>
<dbReference type="OMA" id="DKSFQKT"/>
<feature type="region of interest" description="Disordered" evidence="1">
    <location>
        <begin position="1"/>
        <end position="70"/>
    </location>
</feature>
<reference evidence="2" key="1">
    <citation type="submission" date="2021-01" db="EMBL/GenBank/DDBJ databases">
        <authorList>
            <consortium name="Genoscope - CEA"/>
            <person name="William W."/>
        </authorList>
    </citation>
    <scope>NUCLEOTIDE SEQUENCE</scope>
</reference>
<keyword evidence="3" id="KW-1185">Reference proteome</keyword>
<organism evidence="2 3">
    <name type="scientific">Paramecium primaurelia</name>
    <dbReference type="NCBI Taxonomy" id="5886"/>
    <lineage>
        <taxon>Eukaryota</taxon>
        <taxon>Sar</taxon>
        <taxon>Alveolata</taxon>
        <taxon>Ciliophora</taxon>
        <taxon>Intramacronucleata</taxon>
        <taxon>Oligohymenophorea</taxon>
        <taxon>Peniculida</taxon>
        <taxon>Parameciidae</taxon>
        <taxon>Paramecium</taxon>
    </lineage>
</organism>